<reference evidence="2" key="1">
    <citation type="submission" date="2022-08" db="EMBL/GenBank/DDBJ databases">
        <authorList>
            <person name="Kim S.-J."/>
        </authorList>
    </citation>
    <scope>NUCLEOTIDE SEQUENCE</scope>
    <source>
        <strain evidence="2">KJ</strain>
    </source>
</reference>
<dbReference type="AlphaFoldDB" id="A0AAP5QD92"/>
<accession>A0AAP5QD92</accession>
<keyword evidence="1" id="KW-0812">Transmembrane</keyword>
<name>A0AAP5QD92_9BURK</name>
<keyword evidence="1" id="KW-0472">Membrane</keyword>
<organism evidence="2 3">
    <name type="scientific">Paraburkholderia fungorum</name>
    <dbReference type="NCBI Taxonomy" id="134537"/>
    <lineage>
        <taxon>Bacteria</taxon>
        <taxon>Pseudomonadati</taxon>
        <taxon>Pseudomonadota</taxon>
        <taxon>Betaproteobacteria</taxon>
        <taxon>Burkholderiales</taxon>
        <taxon>Burkholderiaceae</taxon>
        <taxon>Paraburkholderia</taxon>
    </lineage>
</organism>
<evidence type="ECO:0000313" key="3">
    <source>
        <dbReference type="Proteomes" id="UP001246473"/>
    </source>
</evidence>
<proteinExistence type="predicted"/>
<dbReference type="Proteomes" id="UP001246473">
    <property type="component" value="Unassembled WGS sequence"/>
</dbReference>
<comment type="caution">
    <text evidence="2">The sequence shown here is derived from an EMBL/GenBank/DDBJ whole genome shotgun (WGS) entry which is preliminary data.</text>
</comment>
<dbReference type="RefSeq" id="WP_315697209.1">
    <property type="nucleotide sequence ID" value="NZ_JANSLM010000008.1"/>
</dbReference>
<evidence type="ECO:0000313" key="2">
    <source>
        <dbReference type="EMBL" id="MDT8840350.1"/>
    </source>
</evidence>
<dbReference type="EMBL" id="JANSLM010000008">
    <property type="protein sequence ID" value="MDT8840350.1"/>
    <property type="molecule type" value="Genomic_DNA"/>
</dbReference>
<evidence type="ECO:0000256" key="1">
    <source>
        <dbReference type="SAM" id="Phobius"/>
    </source>
</evidence>
<protein>
    <submittedName>
        <fullName evidence="2">Uncharacterized protein</fullName>
    </submittedName>
</protein>
<keyword evidence="1" id="KW-1133">Transmembrane helix</keyword>
<gene>
    <name evidence="2" type="ORF">ParKJ_23265</name>
</gene>
<feature type="transmembrane region" description="Helical" evidence="1">
    <location>
        <begin position="39"/>
        <end position="64"/>
    </location>
</feature>
<sequence>MQEPECSAGIGDLKGLVAQRMHERNASVSDRAAFRWTPVLAIVSLLGALLFAWAFLRLILALVFPRAATLH</sequence>